<dbReference type="EMBL" id="PRFA01000019">
    <property type="protein sequence ID" value="PWU96328.1"/>
    <property type="molecule type" value="Genomic_DNA"/>
</dbReference>
<dbReference type="VEuPathDB" id="TriTrypDB:TcCLB.506925.80"/>
<comment type="caution">
    <text evidence="1">The sequence shown here is derived from an EMBL/GenBank/DDBJ whole genome shotgun (WGS) entry which is preliminary data.</text>
</comment>
<dbReference type="VEuPathDB" id="TriTrypDB:BCY84_03197"/>
<dbReference type="VEuPathDB" id="TriTrypDB:TcYC6_0075010"/>
<dbReference type="VEuPathDB" id="TriTrypDB:C3747_9g134"/>
<dbReference type="VEuPathDB" id="TriTrypDB:ECC02_003547"/>
<dbReference type="VEuPathDB" id="TriTrypDB:C4B63_19g79"/>
<dbReference type="VEuPathDB" id="TriTrypDB:Tc_MARK_6272"/>
<organism evidence="1 2">
    <name type="scientific">Trypanosoma cruzi</name>
    <dbReference type="NCBI Taxonomy" id="5693"/>
    <lineage>
        <taxon>Eukaryota</taxon>
        <taxon>Discoba</taxon>
        <taxon>Euglenozoa</taxon>
        <taxon>Kinetoplastea</taxon>
        <taxon>Metakinetoplastina</taxon>
        <taxon>Trypanosomatida</taxon>
        <taxon>Trypanosomatidae</taxon>
        <taxon>Trypanosoma</taxon>
        <taxon>Schizotrypanum</taxon>
    </lineage>
</organism>
<dbReference type="VEuPathDB" id="TriTrypDB:TcG_02724"/>
<protein>
    <submittedName>
        <fullName evidence="1">Uncharacterized protein</fullName>
    </submittedName>
</protein>
<dbReference type="VEuPathDB" id="TriTrypDB:TCSYLVIO_007415"/>
<dbReference type="VEuPathDB" id="TriTrypDB:TcCL_ESM02466"/>
<accession>A0A2V2VM92</accession>
<gene>
    <name evidence="1" type="ORF">C4B63_19g79</name>
</gene>
<proteinExistence type="predicted"/>
<dbReference type="VEuPathDB" id="TriTrypDB:TcBrA4_0056310"/>
<dbReference type="Proteomes" id="UP000246121">
    <property type="component" value="Unassembled WGS sequence"/>
</dbReference>
<sequence>MEIAAYKLFCLVESYATHPGHAVGKFVKLSGEKESFGIAFDAVQLFGHLICTSEDGMELLCTVLRKFVEIHEVTVGTACRVNFIIYVVLHAYHTLAKEAVMSQRIGGGLSNLGWGTSSPFPSHETNSEDCDARCCWRIMNNFLQELRAKGHSLDPTDVLEEVASSIVSAGEGMCDADGKKAKFLSPRVLHEYLQRTFAYDPLSWGYRAGKLAVDCFLHIRSRLIEFVVEMETDKTQSGLSSLHTFVEKSLYRVSNEGIDWLPIGGNEGFVVPGIAFIRTVRMKRSSDTLLGTCVCAPTHAFGKLVENEGCRTHLLLMFSRFPDAATEEGDFGFRQLALMVKNVEKGLLVIVVQSHVGEETLRRMESWGNHTRTVLVLVALGKKIMTQLALAFRVLPRPLGWNQQSFLQGSLFVKPLFGSHSLRHCSGVELRSFLLALNPLNMEGVQHPIVSVVFGGRCAADQVLVERLFSRQLHHLVNMLCLPAPLNVVMPAGGVVEAYAIQHFDKKLHEKSMESDISLRCFEIRLIGALRSAIIAYMESVLQNSGGLTVEATLEHLALSQERFAAMDRDAEDRESNCNGFGAFAMGSALPNPLYSRFVPTPPLTEVSGATWAEKYRAKPTLLLADLREWEAQVELVSTYLTIGMCLDHLCFTSIMGRRSAVRDSEEDTQLDELFFFPDIV</sequence>
<name>A0A2V2VM92_TRYCR</name>
<reference evidence="1 2" key="1">
    <citation type="journal article" date="2018" name="Microb. Genom.">
        <title>Expanding an expanded genome: long-read sequencing of Trypanosoma cruzi.</title>
        <authorList>
            <person name="Berna L."/>
            <person name="Rodriguez M."/>
            <person name="Chiribao M.L."/>
            <person name="Parodi-Talice A."/>
            <person name="Pita S."/>
            <person name="Rijo G."/>
            <person name="Alvarez-Valin F."/>
            <person name="Robello C."/>
        </authorList>
    </citation>
    <scope>NUCLEOTIDE SEQUENCE [LARGE SCALE GENOMIC DNA]</scope>
    <source>
        <strain evidence="1 2">Dm28c</strain>
    </source>
</reference>
<dbReference type="AlphaFoldDB" id="A0A2V2VM92"/>
<evidence type="ECO:0000313" key="2">
    <source>
        <dbReference type="Proteomes" id="UP000246121"/>
    </source>
</evidence>
<dbReference type="VEuPathDB" id="TriTrypDB:TCDM_01992"/>
<evidence type="ECO:0000313" key="1">
    <source>
        <dbReference type="EMBL" id="PWU96328.1"/>
    </source>
</evidence>